<feature type="domain" description="G-patch" evidence="2">
    <location>
        <begin position="289"/>
        <end position="320"/>
    </location>
</feature>
<dbReference type="GeneID" id="25984485"/>
<accession>J5QZR1</accession>
<dbReference type="PANTHER" id="PTHR20923:SF1">
    <property type="entry name" value="G PATCH DOMAIN AND ANKYRIN REPEAT-CONTAINING PROTEIN 1"/>
    <property type="match status" value="1"/>
</dbReference>
<dbReference type="EMBL" id="ALBS01000144">
    <property type="protein sequence ID" value="EJT49958.1"/>
    <property type="molecule type" value="Genomic_DNA"/>
</dbReference>
<feature type="compositionally biased region" description="Basic and acidic residues" evidence="1">
    <location>
        <begin position="424"/>
        <end position="436"/>
    </location>
</feature>
<feature type="region of interest" description="Disordered" evidence="1">
    <location>
        <begin position="246"/>
        <end position="443"/>
    </location>
</feature>
<feature type="compositionally biased region" description="Acidic residues" evidence="1">
    <location>
        <begin position="349"/>
        <end position="360"/>
    </location>
</feature>
<dbReference type="AlphaFoldDB" id="J5QZR1"/>
<reference evidence="3 4" key="1">
    <citation type="journal article" date="2012" name="Eukaryot. Cell">
        <title>Draft genome sequence of CBS 2479, the standard type strain of Trichosporon asahii.</title>
        <authorList>
            <person name="Yang R.Y."/>
            <person name="Li H.T."/>
            <person name="Zhu H."/>
            <person name="Zhou G.P."/>
            <person name="Wang M."/>
            <person name="Wang L."/>
        </authorList>
    </citation>
    <scope>NUCLEOTIDE SEQUENCE [LARGE SCALE GENOMIC DNA]</scope>
    <source>
        <strain evidence="4">ATCC 90039 / CBS 2479 / JCM 2466 / KCTC 7840 / NCYC 2677 / UAMH 7654</strain>
    </source>
</reference>
<gene>
    <name evidence="3" type="ORF">A1Q1_00971</name>
</gene>
<evidence type="ECO:0000259" key="2">
    <source>
        <dbReference type="PROSITE" id="PS50174"/>
    </source>
</evidence>
<dbReference type="HOGENOM" id="CLU_618457_0_0_1"/>
<dbReference type="OrthoDB" id="2538319at2759"/>
<name>J5QZR1_TRIAS</name>
<feature type="region of interest" description="Disordered" evidence="1">
    <location>
        <begin position="148"/>
        <end position="233"/>
    </location>
</feature>
<dbReference type="GO" id="GO:0003676">
    <property type="term" value="F:nucleic acid binding"/>
    <property type="evidence" value="ECO:0007669"/>
    <property type="project" value="InterPro"/>
</dbReference>
<sequence>MEPRDDADDPPTVGPSRRRGLGFFPEPVVIQSSPYSGGDDFDEANSRPRPSRGASVRVPQSYSSWEEWKAWNTGHASTLSHKPPPVFVRPDVVKTGFEQGEEEGFGVDVEIKCDQDPKTTAIQEKGKMPGSDLANWYRNLATRATSKGCPPEVEVKEEPDAPDFLPAAPSSAPLGDSVIDVKPDTKPLLSPPPLASITHGLSAEGNSQPAVTSSASHSGLSTPAARASPAPLRIPASEWFIRRALAKKHAAAPDSAPPAPKSSSSIGGMLNIASASTRPPPRPSYAIGPDNVGYARLSNLGWGGGGLGRPQDPSPGSNRPRTLTPEGSGRSRSRSPDSRASLEALSANDELELAALEDEEGRPSGPGRTEPVATALKLDRRGLGSGKADKKVTHTHAEIRRAQRRAGREKGEHQHAAKSKVKWAQKDKKEREERKRLLAALNA</sequence>
<dbReference type="InterPro" id="IPR039146">
    <property type="entry name" value="GPANK1"/>
</dbReference>
<evidence type="ECO:0000256" key="1">
    <source>
        <dbReference type="SAM" id="MobiDB-lite"/>
    </source>
</evidence>
<dbReference type="PANTHER" id="PTHR20923">
    <property type="entry name" value="BAT4 PROTEIN-RELATED"/>
    <property type="match status" value="1"/>
</dbReference>
<dbReference type="RefSeq" id="XP_014181069.1">
    <property type="nucleotide sequence ID" value="XM_014325594.1"/>
</dbReference>
<dbReference type="Proteomes" id="UP000002748">
    <property type="component" value="Unassembled WGS sequence"/>
</dbReference>
<dbReference type="VEuPathDB" id="FungiDB:A1Q1_00971"/>
<feature type="compositionally biased region" description="Polar residues" evidence="1">
    <location>
        <begin position="204"/>
        <end position="221"/>
    </location>
</feature>
<dbReference type="InterPro" id="IPR000467">
    <property type="entry name" value="G_patch_dom"/>
</dbReference>
<feature type="region of interest" description="Disordered" evidence="1">
    <location>
        <begin position="1"/>
        <end position="59"/>
    </location>
</feature>
<feature type="compositionally biased region" description="Low complexity" evidence="1">
    <location>
        <begin position="338"/>
        <end position="348"/>
    </location>
</feature>
<feature type="compositionally biased region" description="Basic and acidic residues" evidence="1">
    <location>
        <begin position="377"/>
        <end position="415"/>
    </location>
</feature>
<organism evidence="3 4">
    <name type="scientific">Trichosporon asahii var. asahii (strain ATCC 90039 / CBS 2479 / JCM 2466 / KCTC 7840 / NBRC 103889/ NCYC 2677 / UAMH 7654)</name>
    <name type="common">Yeast</name>
    <dbReference type="NCBI Taxonomy" id="1186058"/>
    <lineage>
        <taxon>Eukaryota</taxon>
        <taxon>Fungi</taxon>
        <taxon>Dikarya</taxon>
        <taxon>Basidiomycota</taxon>
        <taxon>Agaricomycotina</taxon>
        <taxon>Tremellomycetes</taxon>
        <taxon>Trichosporonales</taxon>
        <taxon>Trichosporonaceae</taxon>
        <taxon>Trichosporon</taxon>
    </lineage>
</organism>
<evidence type="ECO:0000313" key="3">
    <source>
        <dbReference type="EMBL" id="EJT49958.1"/>
    </source>
</evidence>
<comment type="caution">
    <text evidence="3">The sequence shown here is derived from an EMBL/GenBank/DDBJ whole genome shotgun (WGS) entry which is preliminary data.</text>
</comment>
<evidence type="ECO:0000313" key="4">
    <source>
        <dbReference type="Proteomes" id="UP000002748"/>
    </source>
</evidence>
<proteinExistence type="predicted"/>
<protein>
    <recommendedName>
        <fullName evidence="2">G-patch domain-containing protein</fullName>
    </recommendedName>
</protein>
<dbReference type="KEGG" id="tasa:A1Q1_00971"/>
<dbReference type="PROSITE" id="PS50174">
    <property type="entry name" value="G_PATCH"/>
    <property type="match status" value="1"/>
</dbReference>